<organism evidence="3 4">
    <name type="scientific">Klebsormidium nitens</name>
    <name type="common">Green alga</name>
    <name type="synonym">Ulothrix nitens</name>
    <dbReference type="NCBI Taxonomy" id="105231"/>
    <lineage>
        <taxon>Eukaryota</taxon>
        <taxon>Viridiplantae</taxon>
        <taxon>Streptophyta</taxon>
        <taxon>Klebsormidiophyceae</taxon>
        <taxon>Klebsormidiales</taxon>
        <taxon>Klebsormidiaceae</taxon>
        <taxon>Klebsormidium</taxon>
    </lineage>
</organism>
<sequence length="471" mass="51486">MCYKKDIEVIPDRFYGFGFPPASLRHFSGHTQPQGTSGVIRAHFGTPLFRKESPWILRRCISSTPPLLRSARPPPSSACLPLPTSSQRHPRIKYANLPQARAILPAPTLAEQSPSVQSAGESQVNIVNGVDILREIQRLASRVDSVMNEVSQVKQVQYTLESLIRSSAASPGRKTPKTTPKKRQRKKAPPKEPQAQAPPAPPVVAPPPPEPPAEAEESEGLYDWPPVKTVEECWREMYEGLDGRPSLMQLEEQHASGWRRKKGQRQRFCEKKQVCEYVKHLAIENRCSHQAAIQHLANKKESLCKLLLRLRQYKKSAREMEAQQAANTIRSGGAGGPQHMQGMQGGFQNGMVMAMQPGMQLGGQSGMDSGMQPAMPAGMQPGMQAGMMQPGMQDGMQPGMHPGMQPGMQTGMQMVMEPVMQPGVQNGVQNGAVQSGLPSGMEGEMHDGMSTEMQSGRQNGTPSALQEPAQG</sequence>
<evidence type="ECO:0000313" key="3">
    <source>
        <dbReference type="EMBL" id="GAQ86172.1"/>
    </source>
</evidence>
<protein>
    <recommendedName>
        <fullName evidence="2">Transcription activator GCR1-like domain-containing protein</fullName>
    </recommendedName>
</protein>
<name>A0A1Y1I898_KLENI</name>
<feature type="region of interest" description="Disordered" evidence="1">
    <location>
        <begin position="436"/>
        <end position="471"/>
    </location>
</feature>
<dbReference type="Pfam" id="PF12550">
    <property type="entry name" value="GCR1_C"/>
    <property type="match status" value="1"/>
</dbReference>
<dbReference type="OrthoDB" id="428577at2759"/>
<reference evidence="3 4" key="1">
    <citation type="journal article" date="2014" name="Nat. Commun.">
        <title>Klebsormidium flaccidum genome reveals primary factors for plant terrestrial adaptation.</title>
        <authorList>
            <person name="Hori K."/>
            <person name="Maruyama F."/>
            <person name="Fujisawa T."/>
            <person name="Togashi T."/>
            <person name="Yamamoto N."/>
            <person name="Seo M."/>
            <person name="Sato S."/>
            <person name="Yamada T."/>
            <person name="Mori H."/>
            <person name="Tajima N."/>
            <person name="Moriyama T."/>
            <person name="Ikeuchi M."/>
            <person name="Watanabe M."/>
            <person name="Wada H."/>
            <person name="Kobayashi K."/>
            <person name="Saito M."/>
            <person name="Masuda T."/>
            <person name="Sasaki-Sekimoto Y."/>
            <person name="Mashiguchi K."/>
            <person name="Awai K."/>
            <person name="Shimojima M."/>
            <person name="Masuda S."/>
            <person name="Iwai M."/>
            <person name="Nobusawa T."/>
            <person name="Narise T."/>
            <person name="Kondo S."/>
            <person name="Saito H."/>
            <person name="Sato R."/>
            <person name="Murakawa M."/>
            <person name="Ihara Y."/>
            <person name="Oshima-Yamada Y."/>
            <person name="Ohtaka K."/>
            <person name="Satoh M."/>
            <person name="Sonobe K."/>
            <person name="Ishii M."/>
            <person name="Ohtani R."/>
            <person name="Kanamori-Sato M."/>
            <person name="Honoki R."/>
            <person name="Miyazaki D."/>
            <person name="Mochizuki H."/>
            <person name="Umetsu J."/>
            <person name="Higashi K."/>
            <person name="Shibata D."/>
            <person name="Kamiya Y."/>
            <person name="Sato N."/>
            <person name="Nakamura Y."/>
            <person name="Tabata S."/>
            <person name="Ida S."/>
            <person name="Kurokawa K."/>
            <person name="Ohta H."/>
        </authorList>
    </citation>
    <scope>NUCLEOTIDE SEQUENCE [LARGE SCALE GENOMIC DNA]</scope>
    <source>
        <strain evidence="3 4">NIES-2285</strain>
    </source>
</reference>
<dbReference type="Proteomes" id="UP000054558">
    <property type="component" value="Unassembled WGS sequence"/>
</dbReference>
<dbReference type="AlphaFoldDB" id="A0A1Y1I898"/>
<feature type="compositionally biased region" description="Polar residues" evidence="1">
    <location>
        <begin position="451"/>
        <end position="464"/>
    </location>
</feature>
<feature type="region of interest" description="Disordered" evidence="1">
    <location>
        <begin position="164"/>
        <end position="221"/>
    </location>
</feature>
<dbReference type="EMBL" id="DF237223">
    <property type="protein sequence ID" value="GAQ86172.1"/>
    <property type="molecule type" value="Genomic_DNA"/>
</dbReference>
<evidence type="ECO:0000256" key="1">
    <source>
        <dbReference type="SAM" id="MobiDB-lite"/>
    </source>
</evidence>
<keyword evidence="4" id="KW-1185">Reference proteome</keyword>
<dbReference type="InterPro" id="IPR052146">
    <property type="entry name" value="HOT1"/>
</dbReference>
<gene>
    <name evidence="3" type="ORF">KFL_002740110</name>
</gene>
<dbReference type="PANTHER" id="PTHR37784">
    <property type="entry name" value="PROTEIN MSN1"/>
    <property type="match status" value="1"/>
</dbReference>
<accession>A0A1Y1I898</accession>
<dbReference type="InterPro" id="IPR022210">
    <property type="entry name" value="TF_GCR1-like"/>
</dbReference>
<feature type="domain" description="Transcription activator GCR1-like" evidence="2">
    <location>
        <begin position="227"/>
        <end position="297"/>
    </location>
</feature>
<dbReference type="PANTHER" id="PTHR37784:SF4">
    <property type="entry name" value="TRANSCRIPTION FACTOR-LIKE PROTEIN EUC1"/>
    <property type="match status" value="1"/>
</dbReference>
<evidence type="ECO:0000313" key="4">
    <source>
        <dbReference type="Proteomes" id="UP000054558"/>
    </source>
</evidence>
<feature type="compositionally biased region" description="Pro residues" evidence="1">
    <location>
        <begin position="196"/>
        <end position="212"/>
    </location>
</feature>
<feature type="compositionally biased region" description="Basic residues" evidence="1">
    <location>
        <begin position="174"/>
        <end position="188"/>
    </location>
</feature>
<evidence type="ECO:0000259" key="2">
    <source>
        <dbReference type="Pfam" id="PF12550"/>
    </source>
</evidence>
<proteinExistence type="predicted"/>